<protein>
    <submittedName>
        <fullName evidence="1">Unnamed protein product</fullName>
    </submittedName>
</protein>
<dbReference type="Proteomes" id="UP001165064">
    <property type="component" value="Unassembled WGS sequence"/>
</dbReference>
<keyword evidence="2" id="KW-1185">Reference proteome</keyword>
<evidence type="ECO:0000313" key="2">
    <source>
        <dbReference type="Proteomes" id="UP001165064"/>
    </source>
</evidence>
<sequence length="164" mass="18842">MVLSSHLDVEFPENLRIVDTTKLWLSLAGAENEGQCKISLSYILDKLSIPHSFSHNGVNDSYFTLLACLLMSSPSFIRNSMASRYNPPETKRKEDGSWPTITPQLKFNPNESDILEKHSKKRTKSGKKIRRMPPKNNFYRPAHFDENQFQQFLDDATFNSSESK</sequence>
<evidence type="ECO:0000313" key="1">
    <source>
        <dbReference type="EMBL" id="GME79599.1"/>
    </source>
</evidence>
<reference evidence="1" key="1">
    <citation type="submission" date="2023-04" db="EMBL/GenBank/DDBJ databases">
        <title>Ambrosiozyma monospora NBRC 10751.</title>
        <authorList>
            <person name="Ichikawa N."/>
            <person name="Sato H."/>
            <person name="Tonouchi N."/>
        </authorList>
    </citation>
    <scope>NUCLEOTIDE SEQUENCE</scope>
    <source>
        <strain evidence="1">NBRC 10751</strain>
    </source>
</reference>
<organism evidence="1 2">
    <name type="scientific">Ambrosiozyma monospora</name>
    <name type="common">Yeast</name>
    <name type="synonym">Endomycopsis monosporus</name>
    <dbReference type="NCBI Taxonomy" id="43982"/>
    <lineage>
        <taxon>Eukaryota</taxon>
        <taxon>Fungi</taxon>
        <taxon>Dikarya</taxon>
        <taxon>Ascomycota</taxon>
        <taxon>Saccharomycotina</taxon>
        <taxon>Pichiomycetes</taxon>
        <taxon>Pichiales</taxon>
        <taxon>Pichiaceae</taxon>
        <taxon>Ambrosiozyma</taxon>
    </lineage>
</organism>
<dbReference type="EMBL" id="BSXS01002662">
    <property type="protein sequence ID" value="GME79599.1"/>
    <property type="molecule type" value="Genomic_DNA"/>
</dbReference>
<name>A0ACB5T226_AMBMO</name>
<proteinExistence type="predicted"/>
<accession>A0ACB5T226</accession>
<gene>
    <name evidence="1" type="ORF">Amon02_000403400</name>
</gene>
<comment type="caution">
    <text evidence="1">The sequence shown here is derived from an EMBL/GenBank/DDBJ whole genome shotgun (WGS) entry which is preliminary data.</text>
</comment>